<accession>A0AA86S3L3</accession>
<dbReference type="InterPro" id="IPR052965">
    <property type="entry name" value="Pigment-catalase-like"/>
</dbReference>
<dbReference type="Pfam" id="PF13668">
    <property type="entry name" value="Ferritin_2"/>
    <property type="match status" value="1"/>
</dbReference>
<feature type="signal peptide" evidence="1">
    <location>
        <begin position="1"/>
        <end position="28"/>
    </location>
</feature>
<gene>
    <name evidence="2" type="ORF">AYBTSS11_LOCUS9901</name>
</gene>
<name>A0AA86S3L3_9FABA</name>
<proteinExistence type="predicted"/>
<dbReference type="Proteomes" id="UP001189624">
    <property type="component" value="Chromosome 3"/>
</dbReference>
<dbReference type="PANTHER" id="PTHR31694:SF12">
    <property type="entry name" value="DESICCATION-LIKE PROTEIN"/>
    <property type="match status" value="1"/>
</dbReference>
<dbReference type="EMBL" id="OY731400">
    <property type="protein sequence ID" value="CAJ1940776.1"/>
    <property type="molecule type" value="Genomic_DNA"/>
</dbReference>
<protein>
    <recommendedName>
        <fullName evidence="4">Desiccation-related protein PCC13-62</fullName>
    </recommendedName>
</protein>
<evidence type="ECO:0000313" key="3">
    <source>
        <dbReference type="Proteomes" id="UP001189624"/>
    </source>
</evidence>
<sequence>MGLHILSSGGFLTSLVLSLFMLINVSHAQKQITDSDQDALYFALNLELLSAEHYSYGATGSGVDATAPELARGPTPVGGQKANLDPFFQDIFSQFALIQRGHLRAINRVIQGVERPLLNLSKELAAQVVNNAFRKTLNPPFDPYANSLNYLIWSYVISYFPPPTYVQITPQLKNPIYKSLVAGLLGVASDQETVIRGYLYERRDSLVQPYNVNTSTFIDRISELGNRLGKEGTKIEGLVVSPAQGAEGKIAGNVISADKDSLAYASTLPAILRIVYGTGDEHVPGAFFPDGANGRIARSFLP</sequence>
<evidence type="ECO:0008006" key="4">
    <source>
        <dbReference type="Google" id="ProtNLM"/>
    </source>
</evidence>
<dbReference type="Gramene" id="rna-AYBTSS11_LOCUS9901">
    <property type="protein sequence ID" value="CAJ1940776.1"/>
    <property type="gene ID" value="gene-AYBTSS11_LOCUS9901"/>
</dbReference>
<evidence type="ECO:0000313" key="2">
    <source>
        <dbReference type="EMBL" id="CAJ1940776.1"/>
    </source>
</evidence>
<organism evidence="2 3">
    <name type="scientific">Sphenostylis stenocarpa</name>
    <dbReference type="NCBI Taxonomy" id="92480"/>
    <lineage>
        <taxon>Eukaryota</taxon>
        <taxon>Viridiplantae</taxon>
        <taxon>Streptophyta</taxon>
        <taxon>Embryophyta</taxon>
        <taxon>Tracheophyta</taxon>
        <taxon>Spermatophyta</taxon>
        <taxon>Magnoliopsida</taxon>
        <taxon>eudicotyledons</taxon>
        <taxon>Gunneridae</taxon>
        <taxon>Pentapetalae</taxon>
        <taxon>rosids</taxon>
        <taxon>fabids</taxon>
        <taxon>Fabales</taxon>
        <taxon>Fabaceae</taxon>
        <taxon>Papilionoideae</taxon>
        <taxon>50 kb inversion clade</taxon>
        <taxon>NPAAA clade</taxon>
        <taxon>indigoferoid/millettioid clade</taxon>
        <taxon>Phaseoleae</taxon>
        <taxon>Sphenostylis</taxon>
    </lineage>
</organism>
<reference evidence="2" key="1">
    <citation type="submission" date="2023-10" db="EMBL/GenBank/DDBJ databases">
        <authorList>
            <person name="Domelevo Entfellner J.-B."/>
        </authorList>
    </citation>
    <scope>NUCLEOTIDE SEQUENCE</scope>
</reference>
<evidence type="ECO:0000256" key="1">
    <source>
        <dbReference type="SAM" id="SignalP"/>
    </source>
</evidence>
<feature type="chain" id="PRO_5041700923" description="Desiccation-related protein PCC13-62" evidence="1">
    <location>
        <begin position="29"/>
        <end position="302"/>
    </location>
</feature>
<keyword evidence="3" id="KW-1185">Reference proteome</keyword>
<dbReference type="PANTHER" id="PTHR31694">
    <property type="entry name" value="DESICCATION-LIKE PROTEIN"/>
    <property type="match status" value="1"/>
</dbReference>
<dbReference type="AlphaFoldDB" id="A0AA86S3L3"/>
<keyword evidence="1" id="KW-0732">Signal</keyword>